<keyword evidence="1" id="KW-0812">Transmembrane</keyword>
<evidence type="ECO:0000313" key="3">
    <source>
        <dbReference type="Proteomes" id="UP000220702"/>
    </source>
</evidence>
<keyword evidence="1" id="KW-1133">Transmembrane helix</keyword>
<feature type="transmembrane region" description="Helical" evidence="1">
    <location>
        <begin position="312"/>
        <end position="334"/>
    </location>
</feature>
<name>A0A9X6TGQ1_BACTU</name>
<reference evidence="2 3" key="1">
    <citation type="submission" date="2017-09" db="EMBL/GenBank/DDBJ databases">
        <title>Large-scale bioinformatics analysis of Bacillus genomes uncovers conserved roles of natural products in bacterial physiology.</title>
        <authorList>
            <consortium name="Agbiome Team Llc"/>
            <person name="Bleich R.M."/>
            <person name="Grubbs K.J."/>
            <person name="Santa Maria K.C."/>
            <person name="Allen S.E."/>
            <person name="Farag S."/>
            <person name="Shank E.A."/>
            <person name="Bowers A."/>
        </authorList>
    </citation>
    <scope>NUCLEOTIDE SEQUENCE [LARGE SCALE GENOMIC DNA]</scope>
    <source>
        <strain evidence="2 3">AFS089089</strain>
    </source>
</reference>
<proteinExistence type="predicted"/>
<organism evidence="2 3">
    <name type="scientific">Bacillus thuringiensis</name>
    <dbReference type="NCBI Taxonomy" id="1428"/>
    <lineage>
        <taxon>Bacteria</taxon>
        <taxon>Bacillati</taxon>
        <taxon>Bacillota</taxon>
        <taxon>Bacilli</taxon>
        <taxon>Bacillales</taxon>
        <taxon>Bacillaceae</taxon>
        <taxon>Bacillus</taxon>
        <taxon>Bacillus cereus group</taxon>
    </lineage>
</organism>
<dbReference type="EMBL" id="NVNL01000103">
    <property type="protein sequence ID" value="PEA86016.1"/>
    <property type="molecule type" value="Genomic_DNA"/>
</dbReference>
<comment type="caution">
    <text evidence="2">The sequence shown here is derived from an EMBL/GenBank/DDBJ whole genome shotgun (WGS) entry which is preliminary data.</text>
</comment>
<protein>
    <submittedName>
        <fullName evidence="2">Permease</fullName>
    </submittedName>
</protein>
<feature type="transmembrane region" description="Helical" evidence="1">
    <location>
        <begin position="388"/>
        <end position="410"/>
    </location>
</feature>
<keyword evidence="1" id="KW-0472">Membrane</keyword>
<dbReference type="AlphaFoldDB" id="A0A9X6TGQ1"/>
<evidence type="ECO:0000313" key="2">
    <source>
        <dbReference type="EMBL" id="PEA86016.1"/>
    </source>
</evidence>
<evidence type="ECO:0000256" key="1">
    <source>
        <dbReference type="SAM" id="Phobius"/>
    </source>
</evidence>
<feature type="transmembrane region" description="Helical" evidence="1">
    <location>
        <begin position="17"/>
        <end position="40"/>
    </location>
</feature>
<gene>
    <name evidence="2" type="ORF">CON71_32445</name>
</gene>
<feature type="transmembrane region" description="Helical" evidence="1">
    <location>
        <begin position="364"/>
        <end position="382"/>
    </location>
</feature>
<accession>A0A9X6TGQ1</accession>
<sequence>MKQIFIEAKESLLKKKIFALLILVQATVFFFLLSVLFLHFNNVDTKTKSFYAQYEGKNIYQLSDELFNEKEQEYLSKDESLANLKNFYNTLNKSSDFKYLNTTTQPIGIVNFKGNKTFWEGYEDGSFPPHEIDGKKYEFVKSLQINKQVIDSFDLKLLEGNLFQKDDYIYNNNNKSIPIILGSDYQSIYKIGDEVEIDYIMKSLKGRVVGILKPNSVLPVRENIEFYLDKHIILPSFSIEQAPINKDDSTFQKRHYLQLINGQIFTEKGSLQVRKLIDEISQSTNFYDLIIIGANDTGIDIMFSMLKQNINLLIMLTVLLFCFCVVTIFFSFIMKWNINIQKYAIHLISGATVYNILGYMFWEIFIIISISVIAVIISITFIGFMPIAYYFIIILTGLAITLSSILPLYIKLKKLNISNILKKKV</sequence>
<dbReference type="RefSeq" id="WP_086398079.1">
    <property type="nucleotide sequence ID" value="NZ_JARSUK010000039.1"/>
</dbReference>
<dbReference type="Proteomes" id="UP000220702">
    <property type="component" value="Unassembled WGS sequence"/>
</dbReference>